<dbReference type="SUPFAM" id="SSF55781">
    <property type="entry name" value="GAF domain-like"/>
    <property type="match status" value="1"/>
</dbReference>
<protein>
    <recommendedName>
        <fullName evidence="3">GAF domain-containing protein</fullName>
    </recommendedName>
</protein>
<dbReference type="Proteomes" id="UP000198892">
    <property type="component" value="Unassembled WGS sequence"/>
</dbReference>
<dbReference type="RefSeq" id="WP_093339171.1">
    <property type="nucleotide sequence ID" value="NZ_FOXD01000028.1"/>
</dbReference>
<evidence type="ECO:0000313" key="1">
    <source>
        <dbReference type="EMBL" id="SFQ31564.1"/>
    </source>
</evidence>
<reference evidence="2" key="1">
    <citation type="submission" date="2016-10" db="EMBL/GenBank/DDBJ databases">
        <authorList>
            <person name="Varghese N."/>
            <person name="Submissions S."/>
        </authorList>
    </citation>
    <scope>NUCLEOTIDE SEQUENCE [LARGE SCALE GENOMIC DNA]</scope>
    <source>
        <strain evidence="2">S7</strain>
    </source>
</reference>
<dbReference type="AlphaFoldDB" id="A0A1I5XHY8"/>
<gene>
    <name evidence="1" type="ORF">SAMN05518683_12817</name>
</gene>
<dbReference type="EMBL" id="FOXD01000028">
    <property type="protein sequence ID" value="SFQ31564.1"/>
    <property type="molecule type" value="Genomic_DNA"/>
</dbReference>
<dbReference type="InterPro" id="IPR029016">
    <property type="entry name" value="GAF-like_dom_sf"/>
</dbReference>
<evidence type="ECO:0000313" key="2">
    <source>
        <dbReference type="Proteomes" id="UP000198892"/>
    </source>
</evidence>
<sequence>MSESMEANWEYLLNITRTMTSIHDIQDVLSTITEAAFKLMINSDTVILYLYDETTEHLHFVEGLGVKKDALGKVAFT</sequence>
<dbReference type="STRING" id="1884432.SAMN05518683_12817"/>
<proteinExistence type="predicted"/>
<evidence type="ECO:0008006" key="3">
    <source>
        <dbReference type="Google" id="ProtNLM"/>
    </source>
</evidence>
<keyword evidence="2" id="KW-1185">Reference proteome</keyword>
<organism evidence="1 2">
    <name type="scientific">Salibacterium halotolerans</name>
    <dbReference type="NCBI Taxonomy" id="1884432"/>
    <lineage>
        <taxon>Bacteria</taxon>
        <taxon>Bacillati</taxon>
        <taxon>Bacillota</taxon>
        <taxon>Bacilli</taxon>
        <taxon>Bacillales</taxon>
        <taxon>Bacillaceae</taxon>
    </lineage>
</organism>
<dbReference type="OrthoDB" id="143422at2"/>
<accession>A0A1I5XHY8</accession>
<name>A0A1I5XHY8_9BACI</name>
<dbReference type="Gene3D" id="3.30.450.40">
    <property type="match status" value="1"/>
</dbReference>